<dbReference type="InterPro" id="IPR050204">
    <property type="entry name" value="AraC_XylS_family_regulators"/>
</dbReference>
<keyword evidence="3" id="KW-0010">Activator</keyword>
<organism evidence="7 8">
    <name type="scientific">Pseudomonas taeanensis MS-3</name>
    <dbReference type="NCBI Taxonomy" id="1395571"/>
    <lineage>
        <taxon>Bacteria</taxon>
        <taxon>Pseudomonadati</taxon>
        <taxon>Pseudomonadota</taxon>
        <taxon>Gammaproteobacteria</taxon>
        <taxon>Pseudomonadales</taxon>
        <taxon>Pseudomonadaceae</taxon>
        <taxon>Pseudomonas</taxon>
    </lineage>
</organism>
<protein>
    <submittedName>
        <fullName evidence="7">AraC family transcriptional regulator</fullName>
    </submittedName>
</protein>
<keyword evidence="8" id="KW-1185">Reference proteome</keyword>
<comment type="function">
    <text evidence="5">Regulatory protein of the TOL plasmid xyl operons. XylS activates the xylXYZLTEGFJQKIH operon required for the degradation of toluene, m-xylene and p-xylene.</text>
</comment>
<evidence type="ECO:0000256" key="1">
    <source>
        <dbReference type="ARBA" id="ARBA00023015"/>
    </source>
</evidence>
<dbReference type="PANTHER" id="PTHR46796">
    <property type="entry name" value="HTH-TYPE TRANSCRIPTIONAL ACTIVATOR RHAS-RELATED"/>
    <property type="match status" value="1"/>
</dbReference>
<dbReference type="InterPro" id="IPR018060">
    <property type="entry name" value="HTH_AraC"/>
</dbReference>
<dbReference type="Proteomes" id="UP000030063">
    <property type="component" value="Unassembled WGS sequence"/>
</dbReference>
<dbReference type="InterPro" id="IPR009057">
    <property type="entry name" value="Homeodomain-like_sf"/>
</dbReference>
<dbReference type="PANTHER" id="PTHR46796:SF6">
    <property type="entry name" value="ARAC SUBFAMILY"/>
    <property type="match status" value="1"/>
</dbReference>
<evidence type="ECO:0000256" key="2">
    <source>
        <dbReference type="ARBA" id="ARBA00023125"/>
    </source>
</evidence>
<comment type="caution">
    <text evidence="7">The sequence shown here is derived from an EMBL/GenBank/DDBJ whole genome shotgun (WGS) entry which is preliminary data.</text>
</comment>
<evidence type="ECO:0000256" key="4">
    <source>
        <dbReference type="ARBA" id="ARBA00023163"/>
    </source>
</evidence>
<evidence type="ECO:0000256" key="5">
    <source>
        <dbReference type="ARBA" id="ARBA00037345"/>
    </source>
</evidence>
<dbReference type="Pfam" id="PF14525">
    <property type="entry name" value="AraC_binding_2"/>
    <property type="match status" value="1"/>
</dbReference>
<dbReference type="GO" id="GO:0043565">
    <property type="term" value="F:sequence-specific DNA binding"/>
    <property type="evidence" value="ECO:0007669"/>
    <property type="project" value="InterPro"/>
</dbReference>
<reference evidence="7 8" key="1">
    <citation type="journal article" date="2014" name="Genome Announc.">
        <title>Draft Genome Sequence of Petroleum Oil-Degrading Marine Bacterium Pseudomonas taeanensis Strain MS-3, Isolated from a Crude Oil-Contaminated Seashore.</title>
        <authorList>
            <person name="Lee S.Y."/>
            <person name="Kim S.H."/>
            <person name="Lee D.G."/>
            <person name="Shin S."/>
            <person name="Yun S.H."/>
            <person name="Choi C.W."/>
            <person name="Chung Y.H."/>
            <person name="Choi J.S."/>
            <person name="Kahng H.Y."/>
            <person name="Kim S.I."/>
        </authorList>
    </citation>
    <scope>NUCLEOTIDE SEQUENCE [LARGE SCALE GENOMIC DNA]</scope>
    <source>
        <strain evidence="7 8">MS-3</strain>
    </source>
</reference>
<dbReference type="GO" id="GO:0003700">
    <property type="term" value="F:DNA-binding transcription factor activity"/>
    <property type="evidence" value="ECO:0007669"/>
    <property type="project" value="InterPro"/>
</dbReference>
<name>A0A0A1YM60_9PSED</name>
<evidence type="ECO:0000313" key="8">
    <source>
        <dbReference type="Proteomes" id="UP000030063"/>
    </source>
</evidence>
<accession>A0A0A1YM60</accession>
<dbReference type="Gene3D" id="1.10.10.60">
    <property type="entry name" value="Homeodomain-like"/>
    <property type="match status" value="1"/>
</dbReference>
<evidence type="ECO:0000256" key="3">
    <source>
        <dbReference type="ARBA" id="ARBA00023159"/>
    </source>
</evidence>
<dbReference type="STRING" id="1395571.TMS3_0111195"/>
<dbReference type="RefSeq" id="WP_025165317.1">
    <property type="nucleotide sequence ID" value="NZ_AWSQ01000002.1"/>
</dbReference>
<gene>
    <name evidence="7" type="ORF">TMS3_0111195</name>
</gene>
<keyword evidence="2" id="KW-0238">DNA-binding</keyword>
<dbReference type="EMBL" id="AWSQ01000002">
    <property type="protein sequence ID" value="KFX70063.1"/>
    <property type="molecule type" value="Genomic_DNA"/>
</dbReference>
<dbReference type="Pfam" id="PF12833">
    <property type="entry name" value="HTH_18"/>
    <property type="match status" value="1"/>
</dbReference>
<dbReference type="SUPFAM" id="SSF46689">
    <property type="entry name" value="Homeodomain-like"/>
    <property type="match status" value="1"/>
</dbReference>
<dbReference type="SMART" id="SM00342">
    <property type="entry name" value="HTH_ARAC"/>
    <property type="match status" value="1"/>
</dbReference>
<evidence type="ECO:0000313" key="7">
    <source>
        <dbReference type="EMBL" id="KFX70063.1"/>
    </source>
</evidence>
<sequence length="319" mass="36742">MAHQLSTRYWPESERQPRWAEAIGNTYFPLSLEFNPSASFQGSLKIWETASTPLALSRLRSSQLGYSRSEGQVSEDTEPCYLVTVPRLTEVHFEQDGRELHCQPGGFIFERGDAPYRFHYSSDNDLWVFKLPERALHGQIRGAERYTRFCFDARRGLGRIFVDQLAMCAARFDECDADARHMLLEQALSTLLMALRQDERVLNSESSNLAALHLQRIEHYIDLHLCSTELSPQHIAQACGLSVRYVHKLFASTPHSLGEWIRLKRLEAVYQRLRDPHCHLSIGELAYRWGFSDQAQFSRNFRQHFGCSASEARAVPLKH</sequence>
<dbReference type="PROSITE" id="PS01124">
    <property type="entry name" value="HTH_ARAC_FAMILY_2"/>
    <property type="match status" value="1"/>
</dbReference>
<dbReference type="InterPro" id="IPR035418">
    <property type="entry name" value="AraC-bd_2"/>
</dbReference>
<keyword evidence="4" id="KW-0804">Transcription</keyword>
<proteinExistence type="predicted"/>
<keyword evidence="1" id="KW-0805">Transcription regulation</keyword>
<evidence type="ECO:0000259" key="6">
    <source>
        <dbReference type="PROSITE" id="PS01124"/>
    </source>
</evidence>
<dbReference type="eggNOG" id="COG2207">
    <property type="taxonomic scope" value="Bacteria"/>
</dbReference>
<feature type="domain" description="HTH araC/xylS-type" evidence="6">
    <location>
        <begin position="215"/>
        <end position="315"/>
    </location>
</feature>
<dbReference type="OrthoDB" id="2547276at2"/>
<dbReference type="AlphaFoldDB" id="A0A0A1YM60"/>